<dbReference type="InterPro" id="IPR002889">
    <property type="entry name" value="WSC_carb-bd"/>
</dbReference>
<reference evidence="4" key="1">
    <citation type="submission" date="2020-03" db="EMBL/GenBank/DDBJ databases">
        <authorList>
            <person name="He L."/>
        </authorList>
    </citation>
    <scope>NUCLEOTIDE SEQUENCE</scope>
    <source>
        <strain evidence="4">CkLH20</strain>
    </source>
</reference>
<dbReference type="RefSeq" id="XP_038751414.1">
    <property type="nucleotide sequence ID" value="XM_038883819.1"/>
</dbReference>
<evidence type="ECO:0000256" key="1">
    <source>
        <dbReference type="SAM" id="MobiDB-lite"/>
    </source>
</evidence>
<protein>
    <submittedName>
        <fullName evidence="4">Mixed-linked glucanase</fullName>
    </submittedName>
</protein>
<dbReference type="GeneID" id="62156893"/>
<organism evidence="4 5">
    <name type="scientific">Colletotrichum karsti</name>
    <dbReference type="NCBI Taxonomy" id="1095194"/>
    <lineage>
        <taxon>Eukaryota</taxon>
        <taxon>Fungi</taxon>
        <taxon>Dikarya</taxon>
        <taxon>Ascomycota</taxon>
        <taxon>Pezizomycotina</taxon>
        <taxon>Sordariomycetes</taxon>
        <taxon>Hypocreomycetidae</taxon>
        <taxon>Glomerellales</taxon>
        <taxon>Glomerellaceae</taxon>
        <taxon>Colletotrichum</taxon>
        <taxon>Colletotrichum boninense species complex</taxon>
    </lineage>
</organism>
<feature type="compositionally biased region" description="Pro residues" evidence="1">
    <location>
        <begin position="494"/>
        <end position="503"/>
    </location>
</feature>
<dbReference type="PANTHER" id="PTHR10963:SF24">
    <property type="entry name" value="GLYCOSIDASE C21B10.07-RELATED"/>
    <property type="match status" value="1"/>
</dbReference>
<dbReference type="InterPro" id="IPR050546">
    <property type="entry name" value="Glycosyl_Hydrlase_16"/>
</dbReference>
<name>A0A9P6LQ62_9PEZI</name>
<evidence type="ECO:0000259" key="2">
    <source>
        <dbReference type="PROSITE" id="PS51212"/>
    </source>
</evidence>
<dbReference type="AlphaFoldDB" id="A0A9P6LQ62"/>
<dbReference type="Gene3D" id="2.60.120.200">
    <property type="match status" value="1"/>
</dbReference>
<dbReference type="PROSITE" id="PS51212">
    <property type="entry name" value="WSC"/>
    <property type="match status" value="1"/>
</dbReference>
<dbReference type="GO" id="GO:0009251">
    <property type="term" value="P:glucan catabolic process"/>
    <property type="evidence" value="ECO:0007669"/>
    <property type="project" value="TreeGrafter"/>
</dbReference>
<evidence type="ECO:0000313" key="4">
    <source>
        <dbReference type="EMBL" id="KAF9881953.1"/>
    </source>
</evidence>
<accession>A0A9P6LQ62</accession>
<dbReference type="InterPro" id="IPR013320">
    <property type="entry name" value="ConA-like_dom_sf"/>
</dbReference>
<evidence type="ECO:0000259" key="3">
    <source>
        <dbReference type="PROSITE" id="PS51762"/>
    </source>
</evidence>
<dbReference type="PROSITE" id="PS51762">
    <property type="entry name" value="GH16_2"/>
    <property type="match status" value="1"/>
</dbReference>
<reference evidence="4" key="2">
    <citation type="submission" date="2020-11" db="EMBL/GenBank/DDBJ databases">
        <title>Whole genome sequencing of Colletotrichum sp.</title>
        <authorList>
            <person name="Li H."/>
        </authorList>
    </citation>
    <scope>NUCLEOTIDE SEQUENCE</scope>
    <source>
        <strain evidence="4">CkLH20</strain>
    </source>
</reference>
<dbReference type="EMBL" id="JAATWM020000002">
    <property type="protein sequence ID" value="KAF9881953.1"/>
    <property type="molecule type" value="Genomic_DNA"/>
</dbReference>
<feature type="domain" description="GH16" evidence="3">
    <location>
        <begin position="8"/>
        <end position="266"/>
    </location>
</feature>
<sequence>MAYSLSHSYFGASFVSDFNWINYADPSNGFVKYQSQPDALSKGLYSIDPATQAVTLGVDHTNVYGLGEGRPSLRLESKQVYNSGLFIGDFAHMPSSVCGLWPAFWMYGPNWPTSGEIDIIEGANQVTRNIVSGHTTRGCSLPSTPATSGQALSTDCTSPGANNNAGCNYLPPASNSHTYGDSFNAVGGGVYALDWTEESIRIWHWPRQSIPADVKSKKPDPSTWGLPTALFGTSTCEVDKYFKDMSIVIQTNFCGDYAGNIWGQGDDTCNQRAPTCVEYVAKNPGAFKNAFWEVNYIDVYERGATNNTSAAAPQPTTTTTVKVTSTVFTTVPNPATLSNTMLISTTIQSVRPSVSTAPTSPSTDPLVPERQPATIEGYAFLGCYGSVTGFRTFKSRASAGDMTLRKCVNLCSPEKYAGVHESECFCAGELDPDTRAEADRLRCNIPCPGNSTEPCGGNENSSPIPSRLIHMHLHRRAAPASYLLTIYGRVTDETPPPAPPLGDPEPHTPSTSTVITTVTYTTVINGSMGPTEHATTILVPGCSKYCGSGGQPNAVSVPMATTVVPCNACGPHGESEATITVPLQIAAALVTTAATGYWPSGGPVTTAPPEAATPRPSVVSINSAPDLHLGWPVCVGAAIAVFRFVLMFF</sequence>
<dbReference type="InterPro" id="IPR000757">
    <property type="entry name" value="Beta-glucanase-like"/>
</dbReference>
<feature type="domain" description="WSC" evidence="2">
    <location>
        <begin position="377"/>
        <end position="468"/>
    </location>
</feature>
<dbReference type="OrthoDB" id="192832at2759"/>
<gene>
    <name evidence="4" type="ORF">CkaCkLH20_01099</name>
</gene>
<dbReference type="PANTHER" id="PTHR10963">
    <property type="entry name" value="GLYCOSYL HYDROLASE-RELATED"/>
    <property type="match status" value="1"/>
</dbReference>
<evidence type="ECO:0000313" key="5">
    <source>
        <dbReference type="Proteomes" id="UP000781932"/>
    </source>
</evidence>
<dbReference type="Pfam" id="PF01822">
    <property type="entry name" value="WSC"/>
    <property type="match status" value="1"/>
</dbReference>
<dbReference type="SUPFAM" id="SSF49899">
    <property type="entry name" value="Concanavalin A-like lectins/glucanases"/>
    <property type="match status" value="1"/>
</dbReference>
<dbReference type="Proteomes" id="UP000781932">
    <property type="component" value="Unassembled WGS sequence"/>
</dbReference>
<comment type="caution">
    <text evidence="4">The sequence shown here is derived from an EMBL/GenBank/DDBJ whole genome shotgun (WGS) entry which is preliminary data.</text>
</comment>
<dbReference type="GO" id="GO:0004553">
    <property type="term" value="F:hydrolase activity, hydrolyzing O-glycosyl compounds"/>
    <property type="evidence" value="ECO:0007669"/>
    <property type="project" value="InterPro"/>
</dbReference>
<keyword evidence="5" id="KW-1185">Reference proteome</keyword>
<dbReference type="SMART" id="SM00321">
    <property type="entry name" value="WSC"/>
    <property type="match status" value="1"/>
</dbReference>
<dbReference type="CDD" id="cd02181">
    <property type="entry name" value="GH16_fungal_Lam16A_glucanase"/>
    <property type="match status" value="1"/>
</dbReference>
<feature type="region of interest" description="Disordered" evidence="1">
    <location>
        <begin position="491"/>
        <end position="510"/>
    </location>
</feature>
<proteinExistence type="predicted"/>
<dbReference type="Pfam" id="PF26113">
    <property type="entry name" value="GH16_XgeA"/>
    <property type="match status" value="1"/>
</dbReference>